<protein>
    <recommendedName>
        <fullName evidence="7">DNA polymerase III polC-type</fullName>
    </recommendedName>
</protein>
<evidence type="ECO:0000313" key="9">
    <source>
        <dbReference type="EMBL" id="QII82133.1"/>
    </source>
</evidence>
<dbReference type="SUPFAM" id="SSF52113">
    <property type="entry name" value="BRCT domain"/>
    <property type="match status" value="1"/>
</dbReference>
<dbReference type="GO" id="GO:0003676">
    <property type="term" value="F:nucleic acid binding"/>
    <property type="evidence" value="ECO:0007669"/>
    <property type="project" value="InterPro"/>
</dbReference>
<dbReference type="SUPFAM" id="SSF53098">
    <property type="entry name" value="Ribonuclease H-like"/>
    <property type="match status" value="1"/>
</dbReference>
<accession>A0A6G7KA44</accession>
<dbReference type="Pfam" id="PF00533">
    <property type="entry name" value="BRCT"/>
    <property type="match status" value="1"/>
</dbReference>
<dbReference type="GO" id="GO:0006260">
    <property type="term" value="P:DNA replication"/>
    <property type="evidence" value="ECO:0007669"/>
    <property type="project" value="UniProtKB-KW"/>
</dbReference>
<evidence type="ECO:0000256" key="2">
    <source>
        <dbReference type="ARBA" id="ARBA00022695"/>
    </source>
</evidence>
<dbReference type="Proteomes" id="UP000501451">
    <property type="component" value="Chromosome"/>
</dbReference>
<evidence type="ECO:0000256" key="6">
    <source>
        <dbReference type="ARBA" id="ARBA00022932"/>
    </source>
</evidence>
<dbReference type="GO" id="GO:0003887">
    <property type="term" value="F:DNA-directed DNA polymerase activity"/>
    <property type="evidence" value="ECO:0007669"/>
    <property type="project" value="UniProtKB-KW"/>
</dbReference>
<name>A0A6G7KA44_9LACT</name>
<dbReference type="GO" id="GO:0008408">
    <property type="term" value="F:3'-5' exonuclease activity"/>
    <property type="evidence" value="ECO:0007669"/>
    <property type="project" value="TreeGrafter"/>
</dbReference>
<dbReference type="InterPro" id="IPR012337">
    <property type="entry name" value="RNaseH-like_sf"/>
</dbReference>
<dbReference type="Gene3D" id="3.40.50.10190">
    <property type="entry name" value="BRCT domain"/>
    <property type="match status" value="1"/>
</dbReference>
<dbReference type="InterPro" id="IPR001357">
    <property type="entry name" value="BRCT_dom"/>
</dbReference>
<dbReference type="PANTHER" id="PTHR30231">
    <property type="entry name" value="DNA POLYMERASE III SUBUNIT EPSILON"/>
    <property type="match status" value="1"/>
</dbReference>
<keyword evidence="5" id="KW-0269">Exonuclease</keyword>
<gene>
    <name evidence="9" type="ORF">G7057_06595</name>
</gene>
<proteinExistence type="predicted"/>
<dbReference type="RefSeq" id="WP_166162169.1">
    <property type="nucleotide sequence ID" value="NZ_CP049740.1"/>
</dbReference>
<sequence length="303" mass="34645">MDFIALDFETSNNRGDSICSIGMSRFSNGKEVDRYYQLINPLQPFYSSNIAVHGIYPEDVHHAPRFDQIYDEIRGFIGDNPLVAHYAPFDVNCLQKTIERYHLPKLENDYFCSCAMAKRLLDLSSNSLVSVLAYYDLTIDHHHHAGDDAKACGLVANRLLRPYDGDIERFLTEHNYQMGKLFSHRFGPVKATSRRQPAPKRSLIQPTSQSFDPSHPFYKKHVCFTGRLKGIKRDDAAQIVANAGGYFDSQLSYETTYVVVAMSDWQKIGTALESRKIQMVRELQGQGRNIHLLSEDDFRLLIK</sequence>
<evidence type="ECO:0000256" key="5">
    <source>
        <dbReference type="ARBA" id="ARBA00022839"/>
    </source>
</evidence>
<feature type="domain" description="BRCT" evidence="8">
    <location>
        <begin position="212"/>
        <end position="303"/>
    </location>
</feature>
<dbReference type="PANTHER" id="PTHR30231:SF42">
    <property type="entry name" value="EXONUCLEASE"/>
    <property type="match status" value="1"/>
</dbReference>
<dbReference type="GO" id="GO:0005829">
    <property type="term" value="C:cytosol"/>
    <property type="evidence" value="ECO:0007669"/>
    <property type="project" value="TreeGrafter"/>
</dbReference>
<evidence type="ECO:0000256" key="7">
    <source>
        <dbReference type="ARBA" id="ARBA00070925"/>
    </source>
</evidence>
<evidence type="ECO:0000256" key="1">
    <source>
        <dbReference type="ARBA" id="ARBA00022679"/>
    </source>
</evidence>
<dbReference type="PROSITE" id="PS50172">
    <property type="entry name" value="BRCT"/>
    <property type="match status" value="1"/>
</dbReference>
<keyword evidence="1" id="KW-0808">Transferase</keyword>
<evidence type="ECO:0000313" key="10">
    <source>
        <dbReference type="Proteomes" id="UP000501451"/>
    </source>
</evidence>
<dbReference type="EMBL" id="CP049740">
    <property type="protein sequence ID" value="QII82133.1"/>
    <property type="molecule type" value="Genomic_DNA"/>
</dbReference>
<evidence type="ECO:0000259" key="8">
    <source>
        <dbReference type="PROSITE" id="PS50172"/>
    </source>
</evidence>
<dbReference type="AlphaFoldDB" id="A0A6G7KA44"/>
<keyword evidence="3" id="KW-0235">DNA replication</keyword>
<dbReference type="CDD" id="cd06130">
    <property type="entry name" value="DNA_pol_III_epsilon_like"/>
    <property type="match status" value="1"/>
</dbReference>
<dbReference type="Gene3D" id="3.30.420.10">
    <property type="entry name" value="Ribonuclease H-like superfamily/Ribonuclease H"/>
    <property type="match status" value="1"/>
</dbReference>
<dbReference type="SMART" id="SM00479">
    <property type="entry name" value="EXOIII"/>
    <property type="match status" value="1"/>
</dbReference>
<reference evidence="9 10" key="1">
    <citation type="journal article" date="2017" name="Int. J. Syst. Evol. Microbiol.">
        <title>Jeotgalibaca porci sp. nov. and Jeotgalibaca arthritidis sp. nov., isolated from pigs, and emended description of the genus Jeotgalibaca.</title>
        <authorList>
            <person name="Zamora L."/>
            <person name="Perez-Sancho M."/>
            <person name="Dominguez L."/>
            <person name="Fernandez-Garayzabal J.F."/>
            <person name="Vela A.I."/>
        </authorList>
    </citation>
    <scope>NUCLEOTIDE SEQUENCE [LARGE SCALE GENOMIC DNA]</scope>
    <source>
        <strain evidence="9 10">CECT 9157</strain>
    </source>
</reference>
<dbReference type="KEGG" id="jar:G7057_06595"/>
<keyword evidence="2" id="KW-0548">Nucleotidyltransferase</keyword>
<dbReference type="InterPro" id="IPR036397">
    <property type="entry name" value="RNaseH_sf"/>
</dbReference>
<dbReference type="FunFam" id="3.30.420.10:FF:000045">
    <property type="entry name" value="3'-5' exonuclease DinG"/>
    <property type="match status" value="1"/>
</dbReference>
<organism evidence="9 10">
    <name type="scientific">Jeotgalibaca arthritidis</name>
    <dbReference type="NCBI Taxonomy" id="1868794"/>
    <lineage>
        <taxon>Bacteria</taxon>
        <taxon>Bacillati</taxon>
        <taxon>Bacillota</taxon>
        <taxon>Bacilli</taxon>
        <taxon>Lactobacillales</taxon>
        <taxon>Carnobacteriaceae</taxon>
        <taxon>Jeotgalibaca</taxon>
    </lineage>
</organism>
<keyword evidence="5" id="KW-0378">Hydrolase</keyword>
<dbReference type="CDD" id="cd17748">
    <property type="entry name" value="BRCT_DNA_ligase_like"/>
    <property type="match status" value="1"/>
</dbReference>
<dbReference type="InterPro" id="IPR013520">
    <property type="entry name" value="Ribonucl_H"/>
</dbReference>
<evidence type="ECO:0000256" key="4">
    <source>
        <dbReference type="ARBA" id="ARBA00022722"/>
    </source>
</evidence>
<keyword evidence="6" id="KW-0239">DNA-directed DNA polymerase</keyword>
<evidence type="ECO:0000256" key="3">
    <source>
        <dbReference type="ARBA" id="ARBA00022705"/>
    </source>
</evidence>
<dbReference type="InterPro" id="IPR036420">
    <property type="entry name" value="BRCT_dom_sf"/>
</dbReference>
<dbReference type="Pfam" id="PF00929">
    <property type="entry name" value="RNase_T"/>
    <property type="match status" value="1"/>
</dbReference>
<keyword evidence="10" id="KW-1185">Reference proteome</keyword>
<keyword evidence="4" id="KW-0540">Nuclease</keyword>